<name>H6Q7Z1_PYROT</name>
<proteinExistence type="predicted"/>
<accession>H6Q7Z1</accession>
<reference evidence="1 2" key="1">
    <citation type="journal article" date="2012" name="Stand. Genomic Sci.">
        <title>Complete genome sequence of Pyrobaculum oguniense.</title>
        <authorList>
            <person name="Bernick D.L."/>
            <person name="Karplus K."/>
            <person name="Lui L.M."/>
            <person name="Coker J.K."/>
            <person name="Murphy J.N."/>
            <person name="Chan P.P."/>
            <person name="Cozen A.E."/>
            <person name="Lowe T.M."/>
        </authorList>
    </citation>
    <scope>NUCLEOTIDE SEQUENCE [LARGE SCALE GENOMIC DNA]</scope>
    <source>
        <strain evidence="1 2">TE7</strain>
    </source>
</reference>
<dbReference type="AlphaFoldDB" id="H6Q7Z1"/>
<dbReference type="STRING" id="698757.Pogu_0621"/>
<protein>
    <submittedName>
        <fullName evidence="1">Uncharacterized protein</fullName>
    </submittedName>
</protein>
<sequence length="256" mass="28385">MLEIVIGSVLDSTAERYYTVCQAERQTGVGFELTPEGQLAISVIFFRYNYPITPIRHTADLLQCSNPLCLLFRFADFDNLQEEPGKYQLRIAVADPVALAFGLALAHYLDSKHGGGWLVEVYSDVWPQFTDLLAMAKPLEGTLRVYTSVYDSRVVVADRVVYTLQSISVEALAAKKEWRGGKMCRAATPEFAAVVDEDLREVVEAVWEAGGYLSLKFAQEKFGEKLLRAINAGLLRLDALTLTVRITELGAKALGI</sequence>
<evidence type="ECO:0000313" key="2">
    <source>
        <dbReference type="Proteomes" id="UP000009062"/>
    </source>
</evidence>
<keyword evidence="2" id="KW-1185">Reference proteome</keyword>
<dbReference type="Proteomes" id="UP000009062">
    <property type="component" value="Chromosome"/>
</dbReference>
<dbReference type="KEGG" id="pog:Pogu_0621"/>
<gene>
    <name evidence="1" type="ordered locus">Pogu_0621</name>
</gene>
<dbReference type="eggNOG" id="arCOG07863">
    <property type="taxonomic scope" value="Archaea"/>
</dbReference>
<organism evidence="1 2">
    <name type="scientific">Pyrobaculum oguniense (strain DSM 13380 / JCM 10595 / TE7)</name>
    <dbReference type="NCBI Taxonomy" id="698757"/>
    <lineage>
        <taxon>Archaea</taxon>
        <taxon>Thermoproteota</taxon>
        <taxon>Thermoprotei</taxon>
        <taxon>Thermoproteales</taxon>
        <taxon>Thermoproteaceae</taxon>
        <taxon>Pyrobaculum</taxon>
    </lineage>
</organism>
<evidence type="ECO:0000313" key="1">
    <source>
        <dbReference type="EMBL" id="AFA38648.1"/>
    </source>
</evidence>
<dbReference type="HOGENOM" id="CLU_1084241_0_0_2"/>
<dbReference type="EMBL" id="CP003316">
    <property type="protein sequence ID" value="AFA38648.1"/>
    <property type="molecule type" value="Genomic_DNA"/>
</dbReference>